<evidence type="ECO:0000313" key="4">
    <source>
        <dbReference type="Proteomes" id="UP000033079"/>
    </source>
</evidence>
<keyword evidence="1" id="KW-0238">DNA-binding</keyword>
<dbReference type="SMART" id="SM00530">
    <property type="entry name" value="HTH_XRE"/>
    <property type="match status" value="1"/>
</dbReference>
<feature type="domain" description="HTH cro/C1-type" evidence="2">
    <location>
        <begin position="12"/>
        <end position="66"/>
    </location>
</feature>
<evidence type="ECO:0000256" key="1">
    <source>
        <dbReference type="ARBA" id="ARBA00023125"/>
    </source>
</evidence>
<dbReference type="AlphaFoldDB" id="A0A0E3LPK1"/>
<dbReference type="KEGG" id="mbar:MSBR2_0145"/>
<dbReference type="PROSITE" id="PS50943">
    <property type="entry name" value="HTH_CROC1"/>
    <property type="match status" value="1"/>
</dbReference>
<dbReference type="Gene3D" id="2.60.120.10">
    <property type="entry name" value="Jelly Rolls"/>
    <property type="match status" value="1"/>
</dbReference>
<gene>
    <name evidence="3" type="ORF">MSBR2_0145</name>
</gene>
<dbReference type="CDD" id="cd00093">
    <property type="entry name" value="HTH_XRE"/>
    <property type="match status" value="1"/>
</dbReference>
<dbReference type="Gene3D" id="1.10.260.40">
    <property type="entry name" value="lambda repressor-like DNA-binding domains"/>
    <property type="match status" value="1"/>
</dbReference>
<dbReference type="Pfam" id="PF12844">
    <property type="entry name" value="HTH_19"/>
    <property type="match status" value="1"/>
</dbReference>
<dbReference type="Pfam" id="PF07883">
    <property type="entry name" value="Cupin_2"/>
    <property type="match status" value="1"/>
</dbReference>
<dbReference type="InterPro" id="IPR013096">
    <property type="entry name" value="Cupin_2"/>
</dbReference>
<reference evidence="3 4" key="1">
    <citation type="submission" date="2014-07" db="EMBL/GenBank/DDBJ databases">
        <title>Methanogenic archaea and the global carbon cycle.</title>
        <authorList>
            <person name="Henriksen J.R."/>
            <person name="Luke J."/>
            <person name="Reinhart S."/>
            <person name="Benedict M.N."/>
            <person name="Youngblut N.D."/>
            <person name="Metcalf M.E."/>
            <person name="Whitaker R.J."/>
            <person name="Metcalf W.W."/>
        </authorList>
    </citation>
    <scope>NUCLEOTIDE SEQUENCE [LARGE SCALE GENOMIC DNA]</scope>
    <source>
        <strain evidence="3 4">227</strain>
    </source>
</reference>
<evidence type="ECO:0000313" key="3">
    <source>
        <dbReference type="EMBL" id="AKB56661.1"/>
    </source>
</evidence>
<organism evidence="3 4">
    <name type="scientific">Methanosarcina barkeri 227</name>
    <dbReference type="NCBI Taxonomy" id="1434106"/>
    <lineage>
        <taxon>Archaea</taxon>
        <taxon>Methanobacteriati</taxon>
        <taxon>Methanobacteriota</taxon>
        <taxon>Stenosarchaea group</taxon>
        <taxon>Methanomicrobia</taxon>
        <taxon>Methanosarcinales</taxon>
        <taxon>Methanosarcinaceae</taxon>
        <taxon>Methanosarcina</taxon>
    </lineage>
</organism>
<dbReference type="PANTHER" id="PTHR46797">
    <property type="entry name" value="HTH-TYPE TRANSCRIPTIONAL REGULATOR"/>
    <property type="match status" value="1"/>
</dbReference>
<evidence type="ECO:0000259" key="2">
    <source>
        <dbReference type="PROSITE" id="PS50943"/>
    </source>
</evidence>
<dbReference type="GeneID" id="24845536"/>
<dbReference type="PANTHER" id="PTHR46797:SF19">
    <property type="entry name" value="BLL2473 PROTEIN"/>
    <property type="match status" value="1"/>
</dbReference>
<name>A0A0E3LPK1_METBA</name>
<dbReference type="HOGENOM" id="CLU_085376_3_2_2"/>
<dbReference type="PATRIC" id="fig|1434106.5.peg.147"/>
<proteinExistence type="predicted"/>
<dbReference type="InterPro" id="IPR014710">
    <property type="entry name" value="RmlC-like_jellyroll"/>
</dbReference>
<dbReference type="GO" id="GO:0005829">
    <property type="term" value="C:cytosol"/>
    <property type="evidence" value="ECO:0007669"/>
    <property type="project" value="TreeGrafter"/>
</dbReference>
<dbReference type="RefSeq" id="WP_048116503.1">
    <property type="nucleotide sequence ID" value="NZ_CP009530.1"/>
</dbReference>
<dbReference type="InterPro" id="IPR050807">
    <property type="entry name" value="TransReg_Diox_bact_type"/>
</dbReference>
<dbReference type="InterPro" id="IPR010982">
    <property type="entry name" value="Lambda_DNA-bd_dom_sf"/>
</dbReference>
<dbReference type="SUPFAM" id="SSF47413">
    <property type="entry name" value="lambda repressor-like DNA-binding domains"/>
    <property type="match status" value="1"/>
</dbReference>
<protein>
    <submittedName>
        <fullName evidence="3">Transcriptional regulator, Hth-3 family</fullName>
    </submittedName>
</protein>
<dbReference type="SUPFAM" id="SSF51182">
    <property type="entry name" value="RmlC-like cupins"/>
    <property type="match status" value="1"/>
</dbReference>
<dbReference type="InterPro" id="IPR001387">
    <property type="entry name" value="Cro/C1-type_HTH"/>
</dbReference>
<dbReference type="GO" id="GO:0003700">
    <property type="term" value="F:DNA-binding transcription factor activity"/>
    <property type="evidence" value="ECO:0007669"/>
    <property type="project" value="TreeGrafter"/>
</dbReference>
<dbReference type="CDD" id="cd02209">
    <property type="entry name" value="cupin_XRE_C"/>
    <property type="match status" value="1"/>
</dbReference>
<sequence>MQEKIKEIADRVRELRELSDFTVKDMAEYLQISNETYEKYEDGTEDIPASMLFEIAHKLRVDMATLLTGEEPRMNIFTVTRDGKGVNVERRKQYKYQNLAEKFIHKKAEFFIVTVEHKPHGEKPETNSHPGQEFNYVLEGSLKVYIHNNEILLNEGDSIYFDSTYEHAMEALEGKPARFLAVIL</sequence>
<dbReference type="Proteomes" id="UP000033079">
    <property type="component" value="Chromosome"/>
</dbReference>
<dbReference type="InterPro" id="IPR011051">
    <property type="entry name" value="RmlC_Cupin_sf"/>
</dbReference>
<accession>A0A0E3LPK1</accession>
<dbReference type="EMBL" id="CP009530">
    <property type="protein sequence ID" value="AKB56661.1"/>
    <property type="molecule type" value="Genomic_DNA"/>
</dbReference>
<dbReference type="GO" id="GO:0003677">
    <property type="term" value="F:DNA binding"/>
    <property type="evidence" value="ECO:0007669"/>
    <property type="project" value="UniProtKB-KW"/>
</dbReference>